<evidence type="ECO:0000313" key="2">
    <source>
        <dbReference type="EMBL" id="QPF10352.1"/>
    </source>
</evidence>
<reference evidence="2 3" key="1">
    <citation type="submission" date="2020-10" db="EMBL/GenBank/DDBJ databases">
        <title>Resistance determinants and their genetic context in bacteria from a longitudinal study of pigs reared under conventional and antibiotic-free husbandry practices.</title>
        <authorList>
            <person name="Poulin-Laprade D."/>
            <person name="Brouard J.-S."/>
            <person name="Gagnon N."/>
            <person name="Turcotte A."/>
            <person name="Langlois A."/>
            <person name="Matte J.J."/>
            <person name="Carrillo C.D."/>
            <person name="Zaheer R."/>
            <person name="McAllister T."/>
            <person name="Topp E."/>
            <person name="Talbot G."/>
        </authorList>
    </citation>
    <scope>NUCLEOTIDE SEQUENCE [LARGE SCALE GENOMIC DNA]</scope>
    <source>
        <strain evidence="2 3">Res13-Abat-PEB01-P1-04-A</strain>
    </source>
</reference>
<dbReference type="RefSeq" id="WP_195710858.1">
    <property type="nucleotide sequence ID" value="NZ_CP062916.1"/>
</dbReference>
<evidence type="ECO:0000259" key="1">
    <source>
        <dbReference type="Pfam" id="PF00534"/>
    </source>
</evidence>
<accession>A0AAP9XSY6</accession>
<sequence length="392" mass="45264">MRVGLSRLSYPEKRCIANASLYEVKNFEYININRYIGFINDKILKRGPVYKFNPFFGDLLVDAYAVFNDVVVTKKKWVTIFETMVPRYESIINFHRTSNENYEEITKSKSIDEAIRRLADDKCLSINALSKNAFNIQAKLLDAYPELKHAILEKVRVTHPPQTVRKIDFDANKKEFDKTLNLVFIGRDFYRKGGGELIVAIDELLVEGGVNEVDINLTVIGDVNRRDNYCIGKFNHRDIFFSRVENIINKRQNISVYRNLPNNLVMNILNNAHIGFLPTWADTYGYSVLEMQSEGIPVITTSVRALSEINYAQLLIDIPTNQFGEIIIDSSRSVENISRAIIDGIKKRIKLIYEDRQLLSNLSHDVRNNIIKKHSPDIYFNNLLNTFTSHEQ</sequence>
<dbReference type="SUPFAM" id="SSF53756">
    <property type="entry name" value="UDP-Glycosyltransferase/glycogen phosphorylase"/>
    <property type="match status" value="1"/>
</dbReference>
<dbReference type="Pfam" id="PF00534">
    <property type="entry name" value="Glycos_transf_1"/>
    <property type="match status" value="1"/>
</dbReference>
<dbReference type="Gene3D" id="3.40.50.2000">
    <property type="entry name" value="Glycogen Phosphorylase B"/>
    <property type="match status" value="1"/>
</dbReference>
<organism evidence="2 3">
    <name type="scientific">Raoultella terrigena</name>
    <name type="common">Klebsiella terrigena</name>
    <dbReference type="NCBI Taxonomy" id="577"/>
    <lineage>
        <taxon>Bacteria</taxon>
        <taxon>Pseudomonadati</taxon>
        <taxon>Pseudomonadota</taxon>
        <taxon>Gammaproteobacteria</taxon>
        <taxon>Enterobacterales</taxon>
        <taxon>Enterobacteriaceae</taxon>
        <taxon>Klebsiella/Raoultella group</taxon>
        <taxon>Raoultella</taxon>
    </lineage>
</organism>
<evidence type="ECO:0000313" key="3">
    <source>
        <dbReference type="Proteomes" id="UP000594500"/>
    </source>
</evidence>
<gene>
    <name evidence="2" type="ORF">IMO34_08145</name>
</gene>
<dbReference type="EMBL" id="CP062916">
    <property type="protein sequence ID" value="QPF10352.1"/>
    <property type="molecule type" value="Genomic_DNA"/>
</dbReference>
<feature type="domain" description="Glycosyl transferase family 1" evidence="1">
    <location>
        <begin position="172"/>
        <end position="311"/>
    </location>
</feature>
<dbReference type="GO" id="GO:0016757">
    <property type="term" value="F:glycosyltransferase activity"/>
    <property type="evidence" value="ECO:0007669"/>
    <property type="project" value="InterPro"/>
</dbReference>
<dbReference type="InterPro" id="IPR001296">
    <property type="entry name" value="Glyco_trans_1"/>
</dbReference>
<protein>
    <submittedName>
        <fullName evidence="2">Glycosyltransferase</fullName>
    </submittedName>
</protein>
<dbReference type="Proteomes" id="UP000594500">
    <property type="component" value="Chromosome"/>
</dbReference>
<proteinExistence type="predicted"/>
<name>A0AAP9XSY6_RAOTE</name>
<dbReference type="AlphaFoldDB" id="A0AAP9XSY6"/>